<gene>
    <name evidence="2" type="ORF">E2605_07820</name>
</gene>
<evidence type="ECO:0000313" key="2">
    <source>
        <dbReference type="EMBL" id="TFD96719.1"/>
    </source>
</evidence>
<keyword evidence="1" id="KW-0812">Transmembrane</keyword>
<organism evidence="2 3">
    <name type="scientific">Dysgonomonas capnocytophagoides</name>
    <dbReference type="NCBI Taxonomy" id="45254"/>
    <lineage>
        <taxon>Bacteria</taxon>
        <taxon>Pseudomonadati</taxon>
        <taxon>Bacteroidota</taxon>
        <taxon>Bacteroidia</taxon>
        <taxon>Bacteroidales</taxon>
        <taxon>Dysgonomonadaceae</taxon>
        <taxon>Dysgonomonas</taxon>
    </lineage>
</organism>
<keyword evidence="1" id="KW-0472">Membrane</keyword>
<name>A0A4Y8L238_9BACT</name>
<dbReference type="RefSeq" id="WP_134436042.1">
    <property type="nucleotide sequence ID" value="NZ_SOML01000004.1"/>
</dbReference>
<comment type="caution">
    <text evidence="2">The sequence shown here is derived from an EMBL/GenBank/DDBJ whole genome shotgun (WGS) entry which is preliminary data.</text>
</comment>
<protein>
    <submittedName>
        <fullName evidence="2">Uncharacterized protein</fullName>
    </submittedName>
</protein>
<accession>A0A4Y8L238</accession>
<evidence type="ECO:0000313" key="3">
    <source>
        <dbReference type="Proteomes" id="UP000297861"/>
    </source>
</evidence>
<evidence type="ECO:0000256" key="1">
    <source>
        <dbReference type="SAM" id="Phobius"/>
    </source>
</evidence>
<reference evidence="2 3" key="1">
    <citation type="submission" date="2019-03" db="EMBL/GenBank/DDBJ databases">
        <title>San Antonio Military Medical Center submission to MRSN (WRAIR), pending publication.</title>
        <authorList>
            <person name="Blyth D.M."/>
            <person name="Mccarthy S.L."/>
            <person name="Schall S.E."/>
            <person name="Stam J.A."/>
            <person name="Ong A.C."/>
            <person name="Mcgann P.T."/>
        </authorList>
    </citation>
    <scope>NUCLEOTIDE SEQUENCE [LARGE SCALE GENOMIC DNA]</scope>
    <source>
        <strain evidence="2 3">MRSN571793</strain>
    </source>
</reference>
<dbReference type="AlphaFoldDB" id="A0A4Y8L238"/>
<proteinExistence type="predicted"/>
<dbReference type="Proteomes" id="UP000297861">
    <property type="component" value="Unassembled WGS sequence"/>
</dbReference>
<dbReference type="EMBL" id="SOML01000004">
    <property type="protein sequence ID" value="TFD96719.1"/>
    <property type="molecule type" value="Genomic_DNA"/>
</dbReference>
<keyword evidence="1" id="KW-1133">Transmembrane helix</keyword>
<feature type="transmembrane region" description="Helical" evidence="1">
    <location>
        <begin position="50"/>
        <end position="69"/>
    </location>
</feature>
<sequence length="70" mass="7970">MTKKRRYTNPKGREVSKVTFPTITDSKIDYTPLHQIAKEEELLKTISTAVTIYSWIAGIIIGSLITYILL</sequence>
<keyword evidence="3" id="KW-1185">Reference proteome</keyword>